<dbReference type="GO" id="GO:0016020">
    <property type="term" value="C:membrane"/>
    <property type="evidence" value="ECO:0007669"/>
    <property type="project" value="UniProtKB-SubCell"/>
</dbReference>
<keyword evidence="3 10" id="KW-0812">Transmembrane</keyword>
<keyword evidence="5 10" id="KW-0472">Membrane</keyword>
<evidence type="ECO:0000313" key="13">
    <source>
        <dbReference type="EMBL" id="SCZ99154.1"/>
    </source>
</evidence>
<feature type="transmembrane region" description="Helical" evidence="10">
    <location>
        <begin position="534"/>
        <end position="552"/>
    </location>
</feature>
<feature type="compositionally biased region" description="Low complexity" evidence="11">
    <location>
        <begin position="267"/>
        <end position="287"/>
    </location>
</feature>
<feature type="transmembrane region" description="Helical" evidence="10">
    <location>
        <begin position="699"/>
        <end position="722"/>
    </location>
</feature>
<keyword evidence="2 10" id="KW-0808">Transferase</keyword>
<feature type="region of interest" description="Disordered" evidence="11">
    <location>
        <begin position="1"/>
        <end position="88"/>
    </location>
</feature>
<dbReference type="EMBL" id="FMWP01000096">
    <property type="protein sequence ID" value="SCZ99154.1"/>
    <property type="molecule type" value="Genomic_DNA"/>
</dbReference>
<keyword evidence="4 10" id="KW-1133">Transmembrane helix</keyword>
<dbReference type="GO" id="GO:0005783">
    <property type="term" value="C:endoplasmic reticulum"/>
    <property type="evidence" value="ECO:0007669"/>
    <property type="project" value="TreeGrafter"/>
</dbReference>
<feature type="transmembrane region" description="Helical" evidence="10">
    <location>
        <begin position="648"/>
        <end position="673"/>
    </location>
</feature>
<dbReference type="PANTHER" id="PTHR22883:SF488">
    <property type="entry name" value="PALMITOYLTRANSFERASE"/>
    <property type="match status" value="1"/>
</dbReference>
<dbReference type="PANTHER" id="PTHR22883">
    <property type="entry name" value="ZINC FINGER DHHC DOMAIN CONTAINING PROTEIN"/>
    <property type="match status" value="1"/>
</dbReference>
<feature type="compositionally biased region" description="Low complexity" evidence="11">
    <location>
        <begin position="176"/>
        <end position="192"/>
    </location>
</feature>
<accession>A0A2X0N1V2</accession>
<reference evidence="14" key="1">
    <citation type="submission" date="2016-10" db="EMBL/GenBank/DDBJ databases">
        <authorList>
            <person name="Jeantristanb JTB J.-T."/>
            <person name="Ricardo R."/>
        </authorList>
    </citation>
    <scope>NUCLEOTIDE SEQUENCE [LARGE SCALE GENOMIC DNA]</scope>
</reference>
<feature type="transmembrane region" description="Helical" evidence="10">
    <location>
        <begin position="503"/>
        <end position="528"/>
    </location>
</feature>
<feature type="domain" description="Palmitoyltransferase DHHC" evidence="12">
    <location>
        <begin position="605"/>
        <end position="737"/>
    </location>
</feature>
<dbReference type="InterPro" id="IPR001594">
    <property type="entry name" value="Palmitoyltrfase_DHHC"/>
</dbReference>
<keyword evidence="6" id="KW-0564">Palmitate</keyword>
<evidence type="ECO:0000256" key="4">
    <source>
        <dbReference type="ARBA" id="ARBA00022989"/>
    </source>
</evidence>
<feature type="compositionally biased region" description="Polar residues" evidence="11">
    <location>
        <begin position="144"/>
        <end position="171"/>
    </location>
</feature>
<feature type="compositionally biased region" description="Low complexity" evidence="11">
    <location>
        <begin position="75"/>
        <end position="88"/>
    </location>
</feature>
<dbReference type="STRING" id="289078.A0A2X0N1V2"/>
<organism evidence="13 14">
    <name type="scientific">Microbotryum saponariae</name>
    <dbReference type="NCBI Taxonomy" id="289078"/>
    <lineage>
        <taxon>Eukaryota</taxon>
        <taxon>Fungi</taxon>
        <taxon>Dikarya</taxon>
        <taxon>Basidiomycota</taxon>
        <taxon>Pucciniomycotina</taxon>
        <taxon>Microbotryomycetes</taxon>
        <taxon>Microbotryales</taxon>
        <taxon>Microbotryaceae</taxon>
        <taxon>Microbotryum</taxon>
    </lineage>
</organism>
<feature type="region of interest" description="Disordered" evidence="11">
    <location>
        <begin position="378"/>
        <end position="429"/>
    </location>
</feature>
<feature type="compositionally biased region" description="Polar residues" evidence="11">
    <location>
        <begin position="15"/>
        <end position="29"/>
    </location>
</feature>
<evidence type="ECO:0000256" key="9">
    <source>
        <dbReference type="ARBA" id="ARBA00048048"/>
    </source>
</evidence>
<dbReference type="PROSITE" id="PS50216">
    <property type="entry name" value="DHHC"/>
    <property type="match status" value="1"/>
</dbReference>
<dbReference type="GO" id="GO:0006612">
    <property type="term" value="P:protein targeting to membrane"/>
    <property type="evidence" value="ECO:0007669"/>
    <property type="project" value="TreeGrafter"/>
</dbReference>
<comment type="domain">
    <text evidence="10">The DHHC domain is required for palmitoyltransferase activity.</text>
</comment>
<evidence type="ECO:0000256" key="6">
    <source>
        <dbReference type="ARBA" id="ARBA00023139"/>
    </source>
</evidence>
<evidence type="ECO:0000256" key="10">
    <source>
        <dbReference type="RuleBase" id="RU079119"/>
    </source>
</evidence>
<name>A0A2X0N1V2_9BASI</name>
<dbReference type="EC" id="2.3.1.225" evidence="10"/>
<dbReference type="OrthoDB" id="2535663at2759"/>
<protein>
    <recommendedName>
        <fullName evidence="10">Palmitoyltransferase</fullName>
        <ecNumber evidence="10">2.3.1.225</ecNumber>
    </recommendedName>
</protein>
<evidence type="ECO:0000256" key="1">
    <source>
        <dbReference type="ARBA" id="ARBA00004141"/>
    </source>
</evidence>
<evidence type="ECO:0000256" key="8">
    <source>
        <dbReference type="ARBA" id="ARBA00023315"/>
    </source>
</evidence>
<feature type="region of interest" description="Disordered" evidence="11">
    <location>
        <begin position="141"/>
        <end position="358"/>
    </location>
</feature>
<dbReference type="InterPro" id="IPR039859">
    <property type="entry name" value="PFA4/ZDH16/20/ERF2-like"/>
</dbReference>
<evidence type="ECO:0000256" key="7">
    <source>
        <dbReference type="ARBA" id="ARBA00023288"/>
    </source>
</evidence>
<comment type="catalytic activity">
    <reaction evidence="9 10">
        <text>L-cysteinyl-[protein] + hexadecanoyl-CoA = S-hexadecanoyl-L-cysteinyl-[protein] + CoA</text>
        <dbReference type="Rhea" id="RHEA:36683"/>
        <dbReference type="Rhea" id="RHEA-COMP:10131"/>
        <dbReference type="Rhea" id="RHEA-COMP:11032"/>
        <dbReference type="ChEBI" id="CHEBI:29950"/>
        <dbReference type="ChEBI" id="CHEBI:57287"/>
        <dbReference type="ChEBI" id="CHEBI:57379"/>
        <dbReference type="ChEBI" id="CHEBI:74151"/>
        <dbReference type="EC" id="2.3.1.225"/>
    </reaction>
</comment>
<feature type="compositionally biased region" description="Low complexity" evidence="11">
    <location>
        <begin position="38"/>
        <end position="54"/>
    </location>
</feature>
<evidence type="ECO:0000256" key="3">
    <source>
        <dbReference type="ARBA" id="ARBA00022692"/>
    </source>
</evidence>
<dbReference type="Proteomes" id="UP000249723">
    <property type="component" value="Unassembled WGS sequence"/>
</dbReference>
<evidence type="ECO:0000256" key="2">
    <source>
        <dbReference type="ARBA" id="ARBA00022679"/>
    </source>
</evidence>
<dbReference type="Pfam" id="PF01529">
    <property type="entry name" value="DHHC"/>
    <property type="match status" value="1"/>
</dbReference>
<evidence type="ECO:0000256" key="11">
    <source>
        <dbReference type="SAM" id="MobiDB-lite"/>
    </source>
</evidence>
<evidence type="ECO:0000259" key="12">
    <source>
        <dbReference type="Pfam" id="PF01529"/>
    </source>
</evidence>
<comment type="similarity">
    <text evidence="10">Belongs to the DHHC palmitoyltransferase family.</text>
</comment>
<comment type="subcellular location">
    <subcellularLocation>
        <location evidence="1">Membrane</location>
        <topology evidence="1">Multi-pass membrane protein</topology>
    </subcellularLocation>
</comment>
<proteinExistence type="inferred from homology"/>
<keyword evidence="7" id="KW-0449">Lipoprotein</keyword>
<feature type="compositionally biased region" description="Basic and acidic residues" evidence="11">
    <location>
        <begin position="388"/>
        <end position="397"/>
    </location>
</feature>
<feature type="compositionally biased region" description="Polar residues" evidence="11">
    <location>
        <begin position="226"/>
        <end position="266"/>
    </location>
</feature>
<dbReference type="GO" id="GO:0019706">
    <property type="term" value="F:protein-cysteine S-palmitoyltransferase activity"/>
    <property type="evidence" value="ECO:0007669"/>
    <property type="project" value="UniProtKB-EC"/>
</dbReference>
<sequence length="822" mass="89965">MASTSAGDGSPFDTMMSNAHVSEKATSATAAPGIVSPTRSRASSTTSLTTSSTAEYHKGDRPRAASFTTERHTATTRSSSPSGSLSLSRAPCMFRAGLQTEAQVQHESHSSPSTAIQAHSTLILPNSTLLKPTGVRSTLLAAHHQSSPGPSAPASTNGAFLSSTGRVSSSEPRLGNPSRSSSPPPRNNWRSSMMGGTISSCPTTSREIRIPKNRTKGPLITRIPSPATSPTTPHLASVASPSTSTSETHQFRFSSPANLHQQQFQHSRSPSASASLRPSPSSAAMRRNSSDMSQQEVEEDLALGGRAASMRLSHQRRTGDPETVQKWDEQHAIPDEVELRRTFSTASSRRKNDSLSSSVLTTPTILSRGTMTASREPIFGIRPSSCDGGRHDRRVLNGDHSIAPSNKSSHPSVKVDGISRESPVSPSTDDWNRSRLICFDYDRQGYHHSSSLPPTPAPPTQLCPPAAEPILDDRGQPLRNYQLHGGSNRFFIGGRFLTSGDDLLPFVISFALAIVMPIMFLIFSASFIWHHLGAGGKVSIFLFIYIVALMWTNMIKTCWTDPGIIPRNLDPTPDTKWVEDIDGEGHAGLKVEPRFLRIKGSLVLTKWCETCHTYRPPRASHCRLCDNCVEHTDHHCTFLNNCIGRRNYIPFIAFLVSAILCAVWAIAFSAWHIGHQQALSRDPINVADFRRPWVTRWDVIGSIVVAVIAFALLVPIFGLFTYHARLIWTNRTTIEMVSVSRHKVEDLSVVAALTRARVLTQLRPKGDRSGAIDPADGTPISNPYKLRSVRRNVVTLLCRPVDVPNWISHRAFATRDERDDHP</sequence>
<feature type="compositionally biased region" description="Basic and acidic residues" evidence="11">
    <location>
        <begin position="317"/>
        <end position="341"/>
    </location>
</feature>
<evidence type="ECO:0000256" key="5">
    <source>
        <dbReference type="ARBA" id="ARBA00023136"/>
    </source>
</evidence>
<gene>
    <name evidence="13" type="ORF">BZ3500_MVSOF-1268-A1-R1_CHR3-1G05843</name>
</gene>
<dbReference type="GO" id="GO:0005794">
    <property type="term" value="C:Golgi apparatus"/>
    <property type="evidence" value="ECO:0007669"/>
    <property type="project" value="TreeGrafter"/>
</dbReference>
<dbReference type="AlphaFoldDB" id="A0A2X0N1V2"/>
<keyword evidence="8 10" id="KW-0012">Acyltransferase</keyword>
<feature type="compositionally biased region" description="Basic and acidic residues" evidence="11">
    <location>
        <begin position="55"/>
        <end position="73"/>
    </location>
</feature>
<evidence type="ECO:0000313" key="14">
    <source>
        <dbReference type="Proteomes" id="UP000249723"/>
    </source>
</evidence>
<keyword evidence="14" id="KW-1185">Reference proteome</keyword>